<evidence type="ECO:0000313" key="2">
    <source>
        <dbReference type="EMBL" id="SAM04261.1"/>
    </source>
</evidence>
<dbReference type="SMART" id="SM00239">
    <property type="entry name" value="C2"/>
    <property type="match status" value="1"/>
</dbReference>
<dbReference type="InterPro" id="IPR000008">
    <property type="entry name" value="C2_dom"/>
</dbReference>
<proteinExistence type="predicted"/>
<dbReference type="PRINTS" id="PR00360">
    <property type="entry name" value="C2DOMAIN"/>
</dbReference>
<dbReference type="InterPro" id="IPR052981">
    <property type="entry name" value="Ingression_C2_domain"/>
</dbReference>
<dbReference type="Gene3D" id="2.60.40.150">
    <property type="entry name" value="C2 domain"/>
    <property type="match status" value="1"/>
</dbReference>
<evidence type="ECO:0000259" key="1">
    <source>
        <dbReference type="PROSITE" id="PS50004"/>
    </source>
</evidence>
<dbReference type="InterPro" id="IPR035892">
    <property type="entry name" value="C2_domain_sf"/>
</dbReference>
<dbReference type="Proteomes" id="UP000078561">
    <property type="component" value="Unassembled WGS sequence"/>
</dbReference>
<gene>
    <name evidence="2" type="primary">ABSGL_10121.1 scaffold 11786</name>
</gene>
<keyword evidence="3" id="KW-1185">Reference proteome</keyword>
<dbReference type="InParanoid" id="A0A163JZU8"/>
<dbReference type="PANTHER" id="PTHR47052">
    <property type="entry name" value="CONSERVED SERINE PROLINE-RICH PROTEIN (AFU_ORTHOLOGUE AFUA_2G01790)"/>
    <property type="match status" value="1"/>
</dbReference>
<dbReference type="STRING" id="4829.A0A163JZU8"/>
<dbReference type="PROSITE" id="PS50004">
    <property type="entry name" value="C2"/>
    <property type="match status" value="1"/>
</dbReference>
<name>A0A163JZU8_ABSGL</name>
<sequence length="134" mass="15535">MFSHHTNPEGVLHVTVVEARKLKDEDLIGKNDPYVEFWLDSKYKQRTKQLDGTNNPVFNQTFTFPLENGSSHHKLTFEVHDKDTMGSDKIGDVTVDFADVIKQNRPRDEWYKLSGKIGLRSHGELRLIISFVRH</sequence>
<dbReference type="AlphaFoldDB" id="A0A163JZU8"/>
<reference evidence="2" key="1">
    <citation type="submission" date="2016-04" db="EMBL/GenBank/DDBJ databases">
        <authorList>
            <person name="Evans L.H."/>
            <person name="Alamgir A."/>
            <person name="Owens N."/>
            <person name="Weber N.D."/>
            <person name="Virtaneva K."/>
            <person name="Barbian K."/>
            <person name="Babar A."/>
            <person name="Rosenke K."/>
        </authorList>
    </citation>
    <scope>NUCLEOTIDE SEQUENCE [LARGE SCALE GENOMIC DNA]</scope>
    <source>
        <strain evidence="2">CBS 101.48</strain>
    </source>
</reference>
<dbReference type="EMBL" id="LT554351">
    <property type="protein sequence ID" value="SAM04261.1"/>
    <property type="molecule type" value="Genomic_DNA"/>
</dbReference>
<protein>
    <recommendedName>
        <fullName evidence="1">C2 domain-containing protein</fullName>
    </recommendedName>
</protein>
<evidence type="ECO:0000313" key="3">
    <source>
        <dbReference type="Proteomes" id="UP000078561"/>
    </source>
</evidence>
<dbReference type="Pfam" id="PF00168">
    <property type="entry name" value="C2"/>
    <property type="match status" value="1"/>
</dbReference>
<dbReference type="SUPFAM" id="SSF49562">
    <property type="entry name" value="C2 domain (Calcium/lipid-binding domain, CaLB)"/>
    <property type="match status" value="1"/>
</dbReference>
<dbReference type="PANTHER" id="PTHR47052:SF3">
    <property type="entry name" value="INGRESSION PROTEIN 1"/>
    <property type="match status" value="1"/>
</dbReference>
<dbReference type="CDD" id="cd00030">
    <property type="entry name" value="C2"/>
    <property type="match status" value="1"/>
</dbReference>
<dbReference type="OMA" id="GECHIIL"/>
<dbReference type="OrthoDB" id="270970at2759"/>
<accession>A0A163JZU8</accession>
<organism evidence="2">
    <name type="scientific">Absidia glauca</name>
    <name type="common">Pin mould</name>
    <dbReference type="NCBI Taxonomy" id="4829"/>
    <lineage>
        <taxon>Eukaryota</taxon>
        <taxon>Fungi</taxon>
        <taxon>Fungi incertae sedis</taxon>
        <taxon>Mucoromycota</taxon>
        <taxon>Mucoromycotina</taxon>
        <taxon>Mucoromycetes</taxon>
        <taxon>Mucorales</taxon>
        <taxon>Cunninghamellaceae</taxon>
        <taxon>Absidia</taxon>
    </lineage>
</organism>
<feature type="domain" description="C2" evidence="1">
    <location>
        <begin position="1"/>
        <end position="111"/>
    </location>
</feature>